<evidence type="ECO:0000313" key="7">
    <source>
        <dbReference type="Proteomes" id="UP001516023"/>
    </source>
</evidence>
<feature type="compositionally biased region" description="Polar residues" evidence="4">
    <location>
        <begin position="1"/>
        <end position="15"/>
    </location>
</feature>
<gene>
    <name evidence="6" type="ORF">HJC23_004155</name>
</gene>
<evidence type="ECO:0000313" key="6">
    <source>
        <dbReference type="EMBL" id="KAL3780563.1"/>
    </source>
</evidence>
<keyword evidence="7" id="KW-1185">Reference proteome</keyword>
<evidence type="ECO:0000256" key="1">
    <source>
        <dbReference type="ARBA" id="ARBA00022603"/>
    </source>
</evidence>
<dbReference type="Pfam" id="PF01728">
    <property type="entry name" value="FtsJ"/>
    <property type="match status" value="1"/>
</dbReference>
<dbReference type="PANTHER" id="PTHR10920">
    <property type="entry name" value="RIBOSOMAL RNA METHYLTRANSFERASE"/>
    <property type="match status" value="1"/>
</dbReference>
<dbReference type="InterPro" id="IPR050082">
    <property type="entry name" value="RNA_methyltr_RlmE"/>
</dbReference>
<dbReference type="InterPro" id="IPR029063">
    <property type="entry name" value="SAM-dependent_MTases_sf"/>
</dbReference>
<organism evidence="6 7">
    <name type="scientific">Cyclotella cryptica</name>
    <dbReference type="NCBI Taxonomy" id="29204"/>
    <lineage>
        <taxon>Eukaryota</taxon>
        <taxon>Sar</taxon>
        <taxon>Stramenopiles</taxon>
        <taxon>Ochrophyta</taxon>
        <taxon>Bacillariophyta</taxon>
        <taxon>Coscinodiscophyceae</taxon>
        <taxon>Thalassiosirophycidae</taxon>
        <taxon>Stephanodiscales</taxon>
        <taxon>Stephanodiscaceae</taxon>
        <taxon>Cyclotella</taxon>
    </lineage>
</organism>
<dbReference type="Gene3D" id="3.40.50.150">
    <property type="entry name" value="Vaccinia Virus protein VP39"/>
    <property type="match status" value="1"/>
</dbReference>
<evidence type="ECO:0000256" key="4">
    <source>
        <dbReference type="SAM" id="MobiDB-lite"/>
    </source>
</evidence>
<dbReference type="SUPFAM" id="SSF53335">
    <property type="entry name" value="S-adenosyl-L-methionine-dependent methyltransferases"/>
    <property type="match status" value="1"/>
</dbReference>
<sequence>MYSHNSLLVATPSPTSSDSHNDSLHHNYAILCHKNEADRIRDCLLPSHEHVNRWINVSSLNDPDCDSKTDRSCVCSPAVTRDSTAGNCTIVPLPDEKGRRKSRQGYSLMVMIGAAASPACLPPMARRQISWACRLTHETSLADGNHDLSTSDQDEESSGICSILTAVAGEVWQKLVTAHAFSKDHDLLRLDVHPKRFHAEACRALQLVAGGSDHSNFTEDRKASEDNGPIQLTHSAKNARNVVSLVFCSRHQVYWGISTSKQHWHDLNQTMNDYASKELVLETTDSVTGLDVADYDVPHELPVSRAYYKLLQVFEDVDILKCISQMHGFNFNKSNNAADFPVDKLMSHGSGLDIGASPGGWTQVMHATLKIPTIVAVDPGVLAYRVATLHGVHHLRNDISSDETIQYMAQHVPFSLVVCNACVDVKIVFEKIFETLEGVLSLLKSPAIMSKPNAVDSDCCLFAWPLCLVVTLKFPFKTSQSIDRHMGRSRQIITDFLIRISKLGRKGGSKIPSMRYKVCHLFANSVSERTVIALLGQP</sequence>
<proteinExistence type="predicted"/>
<dbReference type="GO" id="GO:0032259">
    <property type="term" value="P:methylation"/>
    <property type="evidence" value="ECO:0007669"/>
    <property type="project" value="UniProtKB-KW"/>
</dbReference>
<evidence type="ECO:0000256" key="2">
    <source>
        <dbReference type="ARBA" id="ARBA00022679"/>
    </source>
</evidence>
<name>A0ABD3NYE4_9STRA</name>
<dbReference type="AlphaFoldDB" id="A0ABD3NYE4"/>
<dbReference type="EMBL" id="JABMIG020000345">
    <property type="protein sequence ID" value="KAL3780563.1"/>
    <property type="molecule type" value="Genomic_DNA"/>
</dbReference>
<dbReference type="Proteomes" id="UP001516023">
    <property type="component" value="Unassembled WGS sequence"/>
</dbReference>
<evidence type="ECO:0000259" key="5">
    <source>
        <dbReference type="Pfam" id="PF01728"/>
    </source>
</evidence>
<comment type="caution">
    <text evidence="6">The sequence shown here is derived from an EMBL/GenBank/DDBJ whole genome shotgun (WGS) entry which is preliminary data.</text>
</comment>
<accession>A0ABD3NYE4</accession>
<reference evidence="6 7" key="1">
    <citation type="journal article" date="2020" name="G3 (Bethesda)">
        <title>Improved Reference Genome for Cyclotella cryptica CCMP332, a Model for Cell Wall Morphogenesis, Salinity Adaptation, and Lipid Production in Diatoms (Bacillariophyta).</title>
        <authorList>
            <person name="Roberts W.R."/>
            <person name="Downey K.M."/>
            <person name="Ruck E.C."/>
            <person name="Traller J.C."/>
            <person name="Alverson A.J."/>
        </authorList>
    </citation>
    <scope>NUCLEOTIDE SEQUENCE [LARGE SCALE GENOMIC DNA]</scope>
    <source>
        <strain evidence="6 7">CCMP332</strain>
    </source>
</reference>
<dbReference type="PANTHER" id="PTHR10920:SF12">
    <property type="entry name" value="TRNA (CYTIDINE(32)_GUANOSINE(34)-2'-O)-METHYLTRANSFERASE-RELATED"/>
    <property type="match status" value="1"/>
</dbReference>
<feature type="region of interest" description="Disordered" evidence="4">
    <location>
        <begin position="1"/>
        <end position="21"/>
    </location>
</feature>
<keyword evidence="3" id="KW-0949">S-adenosyl-L-methionine</keyword>
<dbReference type="InterPro" id="IPR002877">
    <property type="entry name" value="RNA_MeTrfase_FtsJ_dom"/>
</dbReference>
<keyword evidence="2" id="KW-0808">Transferase</keyword>
<protein>
    <recommendedName>
        <fullName evidence="5">Ribosomal RNA methyltransferase FtsJ domain-containing protein</fullName>
    </recommendedName>
</protein>
<keyword evidence="1" id="KW-0489">Methyltransferase</keyword>
<evidence type="ECO:0000256" key="3">
    <source>
        <dbReference type="ARBA" id="ARBA00022691"/>
    </source>
</evidence>
<dbReference type="GO" id="GO:0008168">
    <property type="term" value="F:methyltransferase activity"/>
    <property type="evidence" value="ECO:0007669"/>
    <property type="project" value="UniProtKB-KW"/>
</dbReference>
<feature type="domain" description="Ribosomal RNA methyltransferase FtsJ" evidence="5">
    <location>
        <begin position="303"/>
        <end position="427"/>
    </location>
</feature>